<dbReference type="SUPFAM" id="SSF50978">
    <property type="entry name" value="WD40 repeat-like"/>
    <property type="match status" value="1"/>
</dbReference>
<dbReference type="PANTHER" id="PTHR16453:SF9">
    <property type="entry name" value="GATOR COMPLEX PROTEIN MIOS"/>
    <property type="match status" value="1"/>
</dbReference>
<feature type="region of interest" description="Disordered" evidence="2">
    <location>
        <begin position="543"/>
        <end position="715"/>
    </location>
</feature>
<feature type="compositionally biased region" description="Low complexity" evidence="2">
    <location>
        <begin position="783"/>
        <end position="792"/>
    </location>
</feature>
<dbReference type="InterPro" id="IPR036322">
    <property type="entry name" value="WD40_repeat_dom_sf"/>
</dbReference>
<evidence type="ECO:0000313" key="4">
    <source>
        <dbReference type="EMBL" id="KAA0164056.1"/>
    </source>
</evidence>
<dbReference type="Pfam" id="PF17034">
    <property type="entry name" value="zinc_ribbon_16"/>
    <property type="match status" value="1"/>
</dbReference>
<comment type="similarity">
    <text evidence="1">Belongs to the WD repeat mio family.</text>
</comment>
<reference evidence="4 5" key="1">
    <citation type="submission" date="2019-07" db="EMBL/GenBank/DDBJ databases">
        <title>Genomes of Cafeteria roenbergensis.</title>
        <authorList>
            <person name="Fischer M.G."/>
            <person name="Hackl T."/>
            <person name="Roman M."/>
        </authorList>
    </citation>
    <scope>NUCLEOTIDE SEQUENCE [LARGE SCALE GENOMIC DNA]</scope>
    <source>
        <strain evidence="4 5">Cflag</strain>
    </source>
</reference>
<feature type="region of interest" description="Disordered" evidence="2">
    <location>
        <begin position="783"/>
        <end position="810"/>
    </location>
</feature>
<feature type="compositionally biased region" description="Low complexity" evidence="2">
    <location>
        <begin position="1362"/>
        <end position="1383"/>
    </location>
</feature>
<comment type="caution">
    <text evidence="4">The sequence shown here is derived from an EMBL/GenBank/DDBJ whole genome shotgun (WGS) entry which is preliminary data.</text>
</comment>
<dbReference type="InterPro" id="IPR015943">
    <property type="entry name" value="WD40/YVTN_repeat-like_dom_sf"/>
</dbReference>
<feature type="region of interest" description="Disordered" evidence="2">
    <location>
        <begin position="1403"/>
        <end position="1454"/>
    </location>
</feature>
<feature type="compositionally biased region" description="Pro residues" evidence="2">
    <location>
        <begin position="702"/>
        <end position="713"/>
    </location>
</feature>
<dbReference type="EMBL" id="VLTM01000019">
    <property type="protein sequence ID" value="KAA0164056.1"/>
    <property type="molecule type" value="Genomic_DNA"/>
</dbReference>
<dbReference type="GO" id="GO:0005737">
    <property type="term" value="C:cytoplasm"/>
    <property type="evidence" value="ECO:0007669"/>
    <property type="project" value="TreeGrafter"/>
</dbReference>
<organism evidence="4 5">
    <name type="scientific">Cafeteria roenbergensis</name>
    <name type="common">Marine flagellate</name>
    <dbReference type="NCBI Taxonomy" id="33653"/>
    <lineage>
        <taxon>Eukaryota</taxon>
        <taxon>Sar</taxon>
        <taxon>Stramenopiles</taxon>
        <taxon>Bigyra</taxon>
        <taxon>Opalozoa</taxon>
        <taxon>Bicosoecida</taxon>
        <taxon>Cafeteriaceae</taxon>
        <taxon>Cafeteria</taxon>
    </lineage>
</organism>
<evidence type="ECO:0000256" key="1">
    <source>
        <dbReference type="ARBA" id="ARBA00009713"/>
    </source>
</evidence>
<dbReference type="InterPro" id="IPR037593">
    <property type="entry name" value="MIOS/Sea4"/>
</dbReference>
<protein>
    <recommendedName>
        <fullName evidence="3">GATOR2 complex protein MIO zinc-ribbon like domain-containing protein</fullName>
    </recommendedName>
</protein>
<feature type="compositionally biased region" description="Basic and acidic residues" evidence="2">
    <location>
        <begin position="343"/>
        <end position="355"/>
    </location>
</feature>
<dbReference type="InterPro" id="IPR031488">
    <property type="entry name" value="Zn_ribbon_mio"/>
</dbReference>
<name>A0A5A8DF58_CAFRO</name>
<dbReference type="Gene3D" id="2.130.10.10">
    <property type="entry name" value="YVTN repeat-like/Quinoprotein amine dehydrogenase"/>
    <property type="match status" value="1"/>
</dbReference>
<evidence type="ECO:0000259" key="3">
    <source>
        <dbReference type="Pfam" id="PF17034"/>
    </source>
</evidence>
<feature type="compositionally biased region" description="Low complexity" evidence="2">
    <location>
        <begin position="670"/>
        <end position="687"/>
    </location>
</feature>
<sequence length="1657" mass="169711">MHPSRGLRANPHIPGVCATVASSGVRLHVASASQSSRPPLGGQTFDVVSTACGDLDPKCMSWCPDPSNALMAAVGTRSGQIALTQLRDFDSPGAQQPIGLMGMSGLRRVTSDVAWCPASADLVASAMTGGQAAAAVNVWRIERVAADSSAAHTDLGAGISVGSFATPADRQLGSVGSTPLVASFLKADSASALDWQPGSASCLAVALMSRTVVLVDSRLSHSRFPDFTVHLPSRNIVTVQYEPGDASSLLTSTDCGDVRVWDLRMLDKPRSVIESSRRTTHTGLGFARWCPGQQGLVSTLAADGLTVELWDERRQQIVAAERRAAAAEDASGGGAAAAGAPRGSDRPAAGRDPVHLRGSASAARRLLQSELSGMDMAGAIGPGWSRGAGASRVLVAGRDGAVTDLGMRLVGAVDIFVGSGGAVAARVADTALTVAPTPLRSVAAPIGITARMRRRVAAGVGLNPARTCFALSRAVAALGWQHSVDRVLALASADAASAAGLSHPAHSQGALLSPGGWPGVEAGMPRQVHAFGAAAAAAAAAGTGAGAGGSGARQLAWPSSGSDPESTGSPRHLTMRGEALVSPSISGAGRPGGGLPPRTPAWSPPTLASASLPWGAAPPHAPSDPGWSFGRRPVLDARTMSPAIGSRHGPTAEFPQLLAGTGGRSGPTNALGGPASRAAPGGAMLRRGGLGGANEDPLNNTRPPPSLALPPSVPGMSTAQARLMMACTPPPTSGSAAGGGSAASRSHSVAVSAAVDEDDDDAGLCEDAHGGADAALLLLRGLPSSRPTAAPGTRPPPASLPTAIAPPDSRVSAERQAISLPGQERSAAGRLCPLAQELRRQSKDLRCLRATWEWVAGPEASAAAAKAALRAAGRRLRGAAPGTPLGALPPVPTGLPRLGMISLLAGRSADASPARDASDDAPTAEGGPFRVGPFVAFGGAARAAALASCGWVTADEWSSCRLRPEDEASAVDPAEVWLDAAGKPVPKLGVAGSVPGVVLRCLAEGAYERAAALAVWHGDLRLATAVLRTAAERAEAQLKALQAALLAARAPAEGGAGAGVSAALLQAAADDRGVFKRAVYLAQEHRELMQLTAMAVAGFPGAGAAAEEAIRSGTCLPAAAVDGGSHLWADTCDGLRRRMRSKHPYLRCICAFLAACARPDAASTAQTLSDLQESAFGPAAGQNAAPGAAAAPAARPPVEAEWSTSPFLSILVERGLRRQDRAAFAARFLPDSQLLPFTRALARGAIMDGNILGLVLTGFTNAGVRVIQAYVDRTGDVHTAALLACFFDPSKVSARSARRALRWLQSFRDLLNRWKLWRERATLDVQRAKMVRSMEASKAAAKPSWRDRAAAAQPRPDGGTGPSAPAGSAAGAAAAAPAPAAASEQEQARDLALLGDLEPAGSLPPQVYSTATKASRWQDPSRAMRVTRRALPGGKGRSSALLTSGRAAGPSVRGHAAEAASAPSSLTVAQRLLGAVVTQHPAVFAFCNFCGDALALPWMVRSGKVNGEWVMKQRQRLIFCPMCHNPLPRCSLCLISMVSINPYKQWKLQSPATAQGRAASKPSSGREVADAPAVAPHLAVDEGDRPVPEDSANFSDWWTWCQSCRHGGHASHLAAWFKGHDVCPISGCGCRCRVLDERALASSDGEEDANALLFELD</sequence>
<feature type="region of interest" description="Disordered" evidence="2">
    <location>
        <begin position="329"/>
        <end position="359"/>
    </location>
</feature>
<feature type="region of interest" description="Disordered" evidence="2">
    <location>
        <begin position="1336"/>
        <end position="1387"/>
    </location>
</feature>
<dbReference type="CDD" id="cd16691">
    <property type="entry name" value="mRING-H2-C3H3C2_Mio"/>
    <property type="match status" value="1"/>
</dbReference>
<dbReference type="Pfam" id="PF21720">
    <property type="entry name" value="MIOS_WD40"/>
    <property type="match status" value="1"/>
</dbReference>
<evidence type="ECO:0000256" key="2">
    <source>
        <dbReference type="SAM" id="MobiDB-lite"/>
    </source>
</evidence>
<accession>A0A5A8DF58</accession>
<evidence type="ECO:0000313" key="5">
    <source>
        <dbReference type="Proteomes" id="UP000325113"/>
    </source>
</evidence>
<dbReference type="PANTHER" id="PTHR16453">
    <property type="entry name" value="WD40 DOMAIN-CONTAINING PROTEIN MIO FAMILY MEMBER"/>
    <property type="match status" value="1"/>
</dbReference>
<dbReference type="Proteomes" id="UP000325113">
    <property type="component" value="Unassembled WGS sequence"/>
</dbReference>
<feature type="compositionally biased region" description="Polar residues" evidence="2">
    <location>
        <begin position="557"/>
        <end position="569"/>
    </location>
</feature>
<feature type="domain" description="GATOR2 complex protein MIO zinc-ribbon like" evidence="3">
    <location>
        <begin position="1590"/>
        <end position="1633"/>
    </location>
</feature>
<proteinExistence type="inferred from homology"/>
<gene>
    <name evidence="4" type="ORF">FNF31_02605</name>
</gene>